<evidence type="ECO:0000313" key="3">
    <source>
        <dbReference type="Proteomes" id="UP000298030"/>
    </source>
</evidence>
<accession>A0A4Y7SAE2</accession>
<gene>
    <name evidence="2" type="ORF">FA13DRAFT_1719797</name>
</gene>
<feature type="compositionally biased region" description="Acidic residues" evidence="1">
    <location>
        <begin position="42"/>
        <end position="72"/>
    </location>
</feature>
<comment type="caution">
    <text evidence="2">The sequence shown here is derived from an EMBL/GenBank/DDBJ whole genome shotgun (WGS) entry which is preliminary data.</text>
</comment>
<organism evidence="2 3">
    <name type="scientific">Coprinellus micaceus</name>
    <name type="common">Glistening ink-cap mushroom</name>
    <name type="synonym">Coprinus micaceus</name>
    <dbReference type="NCBI Taxonomy" id="71717"/>
    <lineage>
        <taxon>Eukaryota</taxon>
        <taxon>Fungi</taxon>
        <taxon>Dikarya</taxon>
        <taxon>Basidiomycota</taxon>
        <taxon>Agaricomycotina</taxon>
        <taxon>Agaricomycetes</taxon>
        <taxon>Agaricomycetidae</taxon>
        <taxon>Agaricales</taxon>
        <taxon>Agaricineae</taxon>
        <taxon>Psathyrellaceae</taxon>
        <taxon>Coprinellus</taxon>
    </lineage>
</organism>
<reference evidence="2 3" key="1">
    <citation type="journal article" date="2019" name="Nat. Ecol. Evol.">
        <title>Megaphylogeny resolves global patterns of mushroom evolution.</title>
        <authorList>
            <person name="Varga T."/>
            <person name="Krizsan K."/>
            <person name="Foldi C."/>
            <person name="Dima B."/>
            <person name="Sanchez-Garcia M."/>
            <person name="Sanchez-Ramirez S."/>
            <person name="Szollosi G.J."/>
            <person name="Szarkandi J.G."/>
            <person name="Papp V."/>
            <person name="Albert L."/>
            <person name="Andreopoulos W."/>
            <person name="Angelini C."/>
            <person name="Antonin V."/>
            <person name="Barry K.W."/>
            <person name="Bougher N.L."/>
            <person name="Buchanan P."/>
            <person name="Buyck B."/>
            <person name="Bense V."/>
            <person name="Catcheside P."/>
            <person name="Chovatia M."/>
            <person name="Cooper J."/>
            <person name="Damon W."/>
            <person name="Desjardin D."/>
            <person name="Finy P."/>
            <person name="Geml J."/>
            <person name="Haridas S."/>
            <person name="Hughes K."/>
            <person name="Justo A."/>
            <person name="Karasinski D."/>
            <person name="Kautmanova I."/>
            <person name="Kiss B."/>
            <person name="Kocsube S."/>
            <person name="Kotiranta H."/>
            <person name="LaButti K.M."/>
            <person name="Lechner B.E."/>
            <person name="Liimatainen K."/>
            <person name="Lipzen A."/>
            <person name="Lukacs Z."/>
            <person name="Mihaltcheva S."/>
            <person name="Morgado L.N."/>
            <person name="Niskanen T."/>
            <person name="Noordeloos M.E."/>
            <person name="Ohm R.A."/>
            <person name="Ortiz-Santana B."/>
            <person name="Ovrebo C."/>
            <person name="Racz N."/>
            <person name="Riley R."/>
            <person name="Savchenko A."/>
            <person name="Shiryaev A."/>
            <person name="Soop K."/>
            <person name="Spirin V."/>
            <person name="Szebenyi C."/>
            <person name="Tomsovsky M."/>
            <person name="Tulloss R.E."/>
            <person name="Uehling J."/>
            <person name="Grigoriev I.V."/>
            <person name="Vagvolgyi C."/>
            <person name="Papp T."/>
            <person name="Martin F.M."/>
            <person name="Miettinen O."/>
            <person name="Hibbett D.S."/>
            <person name="Nagy L.G."/>
        </authorList>
    </citation>
    <scope>NUCLEOTIDE SEQUENCE [LARGE SCALE GENOMIC DNA]</scope>
    <source>
        <strain evidence="2 3">FP101781</strain>
    </source>
</reference>
<dbReference type="AlphaFoldDB" id="A0A4Y7SAE2"/>
<protein>
    <submittedName>
        <fullName evidence="2">Uncharacterized protein</fullName>
    </submittedName>
</protein>
<evidence type="ECO:0000256" key="1">
    <source>
        <dbReference type="SAM" id="MobiDB-lite"/>
    </source>
</evidence>
<feature type="compositionally biased region" description="Polar residues" evidence="1">
    <location>
        <begin position="20"/>
        <end position="30"/>
    </location>
</feature>
<feature type="compositionally biased region" description="Basic and acidic residues" evidence="1">
    <location>
        <begin position="102"/>
        <end position="128"/>
    </location>
</feature>
<name>A0A4Y7SAE2_COPMI</name>
<dbReference type="EMBL" id="QPFP01000245">
    <property type="protein sequence ID" value="TEB18541.1"/>
    <property type="molecule type" value="Genomic_DNA"/>
</dbReference>
<sequence length="274" mass="29708">MSSSAKDAAAAEPSKDSTETEALTSKQSDASVKPADKPKNDEEPEEEGEEDQEESQDQDESEGQGPEEEEDDDRPRFEGSLFNVPLAVDREPNRHLQCKVEVEASGHDPLDPSGDARDDSPTPRESRAVKTRHVSTADCERRYPVYSGRAGVGASPVLDHWSPLSVYSIMIHGSHPDHASVRNTRNTVKGPASANPGTTSGSTTNPCTLPKEAGSPLPQASCFLPSTYHVLCTRYPVNAEKLVELIEGPRGNQDRRTWKRGEVEGCLDSGRSGM</sequence>
<feature type="region of interest" description="Disordered" evidence="1">
    <location>
        <begin position="1"/>
        <end position="90"/>
    </location>
</feature>
<feature type="region of interest" description="Disordered" evidence="1">
    <location>
        <begin position="184"/>
        <end position="212"/>
    </location>
</feature>
<keyword evidence="3" id="KW-1185">Reference proteome</keyword>
<feature type="compositionally biased region" description="Polar residues" evidence="1">
    <location>
        <begin position="195"/>
        <end position="207"/>
    </location>
</feature>
<feature type="region of interest" description="Disordered" evidence="1">
    <location>
        <begin position="102"/>
        <end position="135"/>
    </location>
</feature>
<proteinExistence type="predicted"/>
<dbReference type="Proteomes" id="UP000298030">
    <property type="component" value="Unassembled WGS sequence"/>
</dbReference>
<evidence type="ECO:0000313" key="2">
    <source>
        <dbReference type="EMBL" id="TEB18541.1"/>
    </source>
</evidence>